<protein>
    <submittedName>
        <fullName evidence="2">Uncharacterized protein</fullName>
    </submittedName>
</protein>
<sequence length="73" mass="8868">MIILLLLTTILSIYWFQNSSKQHTKNKYKIYFNNVKIPLFLSLVMLYIFNYQNTYVNNNLILKQEFNTSLHDF</sequence>
<feature type="transmembrane region" description="Helical" evidence="1">
    <location>
        <begin position="31"/>
        <end position="49"/>
    </location>
</feature>
<evidence type="ECO:0000256" key="1">
    <source>
        <dbReference type="SAM" id="Phobius"/>
    </source>
</evidence>
<organism evidence="2">
    <name type="scientific">Megaviridae environmental sample</name>
    <dbReference type="NCBI Taxonomy" id="1737588"/>
    <lineage>
        <taxon>Viruses</taxon>
        <taxon>Varidnaviria</taxon>
        <taxon>Bamfordvirae</taxon>
        <taxon>Nucleocytoviricota</taxon>
        <taxon>Megaviricetes</taxon>
        <taxon>Imitervirales</taxon>
        <taxon>Mimiviridae</taxon>
        <taxon>environmental samples</taxon>
    </lineage>
</organism>
<evidence type="ECO:0000313" key="2">
    <source>
        <dbReference type="EMBL" id="QFG74531.1"/>
    </source>
</evidence>
<proteinExistence type="predicted"/>
<accession>A0A5J6VM26</accession>
<keyword evidence="1" id="KW-0472">Membrane</keyword>
<keyword evidence="1" id="KW-0812">Transmembrane</keyword>
<name>A0A5J6VM26_9VIRU</name>
<keyword evidence="1" id="KW-1133">Transmembrane helix</keyword>
<dbReference type="EMBL" id="MN448289">
    <property type="protein sequence ID" value="QFG74531.1"/>
    <property type="molecule type" value="Genomic_DNA"/>
</dbReference>
<reference evidence="2" key="1">
    <citation type="journal article" date="2019" name="Philos. Trans. R. Soc. Lond., B, Biol. Sci.">
        <title>Targeted metagenomic recovery of four divergent viruses reveals shared and distinctive characteristics of giant viruses of marine eukaryotes.</title>
        <authorList>
            <person name="Needham D.M."/>
            <person name="Poirier C."/>
            <person name="Hehenberger E."/>
            <person name="Jimenez V."/>
            <person name="Swalwell J.E."/>
            <person name="Santoro A.E."/>
            <person name="Worden A.Z."/>
        </authorList>
    </citation>
    <scope>NUCLEOTIDE SEQUENCE</scope>
    <source>
        <strain evidence="2">MPacV-611</strain>
    </source>
</reference>